<evidence type="ECO:0000256" key="5">
    <source>
        <dbReference type="ARBA" id="ARBA00031122"/>
    </source>
</evidence>
<evidence type="ECO:0000313" key="7">
    <source>
        <dbReference type="EMBL" id="QDY76856.1"/>
    </source>
</evidence>
<keyword evidence="7" id="KW-0808">Transferase</keyword>
<evidence type="ECO:0000256" key="1">
    <source>
        <dbReference type="ARBA" id="ARBA00003818"/>
    </source>
</evidence>
<protein>
    <recommendedName>
        <fullName evidence="3">Lysine N-acyltransferase MbtK</fullName>
    </recommendedName>
    <alternativeName>
        <fullName evidence="5">Mycobactin synthase protein K</fullName>
    </alternativeName>
</protein>
<dbReference type="Proteomes" id="UP000320580">
    <property type="component" value="Chromosome"/>
</dbReference>
<dbReference type="PROSITE" id="PS51186">
    <property type="entry name" value="GNAT"/>
    <property type="match status" value="1"/>
</dbReference>
<dbReference type="GO" id="GO:0016410">
    <property type="term" value="F:N-acyltransferase activity"/>
    <property type="evidence" value="ECO:0007669"/>
    <property type="project" value="TreeGrafter"/>
</dbReference>
<dbReference type="EMBL" id="CP042266">
    <property type="protein sequence ID" value="QDY76856.1"/>
    <property type="molecule type" value="Genomic_DNA"/>
</dbReference>
<evidence type="ECO:0000256" key="2">
    <source>
        <dbReference type="ARBA" id="ARBA00005102"/>
    </source>
</evidence>
<dbReference type="InterPro" id="IPR000182">
    <property type="entry name" value="GNAT_dom"/>
</dbReference>
<name>A0A5B8J6L8_9ACTN</name>
<dbReference type="Pfam" id="PF13523">
    <property type="entry name" value="Acetyltransf_8"/>
    <property type="match status" value="1"/>
</dbReference>
<dbReference type="GO" id="GO:0046677">
    <property type="term" value="P:response to antibiotic"/>
    <property type="evidence" value="ECO:0007669"/>
    <property type="project" value="UniProtKB-KW"/>
</dbReference>
<dbReference type="InterPro" id="IPR019432">
    <property type="entry name" value="Acyltransferase_MbtK/IucB-like"/>
</dbReference>
<gene>
    <name evidence="7" type="ORF">FQU76_10315</name>
</gene>
<evidence type="ECO:0000313" key="8">
    <source>
        <dbReference type="Proteomes" id="UP000320580"/>
    </source>
</evidence>
<proteinExistence type="predicted"/>
<dbReference type="KEGG" id="sqz:FQU76_10315"/>
<organism evidence="7 8">
    <name type="scientific">Streptomyces qinzhouensis</name>
    <dbReference type="NCBI Taxonomy" id="2599401"/>
    <lineage>
        <taxon>Bacteria</taxon>
        <taxon>Bacillati</taxon>
        <taxon>Actinomycetota</taxon>
        <taxon>Actinomycetes</taxon>
        <taxon>Kitasatosporales</taxon>
        <taxon>Streptomycetaceae</taxon>
        <taxon>Streptomyces</taxon>
    </lineage>
</organism>
<keyword evidence="4" id="KW-0046">Antibiotic resistance</keyword>
<dbReference type="PANTHER" id="PTHR31438">
    <property type="entry name" value="LYSINE N-ACYLTRANSFERASE C17G9.06C-RELATED"/>
    <property type="match status" value="1"/>
</dbReference>
<dbReference type="SUPFAM" id="SSF55729">
    <property type="entry name" value="Acyl-CoA N-acyltransferases (Nat)"/>
    <property type="match status" value="1"/>
</dbReference>
<evidence type="ECO:0000256" key="3">
    <source>
        <dbReference type="ARBA" id="ARBA00020586"/>
    </source>
</evidence>
<feature type="domain" description="N-acetyltransferase" evidence="6">
    <location>
        <begin position="9"/>
        <end position="173"/>
    </location>
</feature>
<reference evidence="7 8" key="1">
    <citation type="submission" date="2019-07" db="EMBL/GenBank/DDBJ databases">
        <authorList>
            <person name="Zhu P."/>
        </authorList>
    </citation>
    <scope>NUCLEOTIDE SEQUENCE [LARGE SCALE GENOMIC DNA]</scope>
    <source>
        <strain evidence="7 8">SSL-25</strain>
    </source>
</reference>
<dbReference type="InterPro" id="IPR016181">
    <property type="entry name" value="Acyl_CoA_acyltransferase"/>
</dbReference>
<dbReference type="UniPathway" id="UPA00011"/>
<comment type="pathway">
    <text evidence="2">Siderophore biosynthesis; mycobactin biosynthesis.</text>
</comment>
<comment type="function">
    <text evidence="1">Acyltransferase required for the direct transfer of medium- to long-chain fatty acyl moieties from a carrier protein (MbtL) on to the epsilon-amino group of lysine residue in the mycobactin core.</text>
</comment>
<dbReference type="PANTHER" id="PTHR31438:SF1">
    <property type="entry name" value="LYSINE N-ACYLTRANSFERASE C17G9.06C-RELATED"/>
    <property type="match status" value="1"/>
</dbReference>
<dbReference type="SMART" id="SM01006">
    <property type="entry name" value="AlcB"/>
    <property type="match status" value="1"/>
</dbReference>
<dbReference type="AlphaFoldDB" id="A0A5B8J6L8"/>
<dbReference type="GO" id="GO:0019290">
    <property type="term" value="P:siderophore biosynthetic process"/>
    <property type="evidence" value="ECO:0007669"/>
    <property type="project" value="InterPro"/>
</dbReference>
<accession>A0A5B8J6L8</accession>
<dbReference type="OrthoDB" id="5177616at2"/>
<dbReference type="RefSeq" id="WP_146480147.1">
    <property type="nucleotide sequence ID" value="NZ_CP042266.1"/>
</dbReference>
<evidence type="ECO:0000259" key="6">
    <source>
        <dbReference type="PROSITE" id="PS51186"/>
    </source>
</evidence>
<keyword evidence="8" id="KW-1185">Reference proteome</keyword>
<evidence type="ECO:0000256" key="4">
    <source>
        <dbReference type="ARBA" id="ARBA00023251"/>
    </source>
</evidence>
<dbReference type="Gene3D" id="3.40.630.30">
    <property type="match status" value="1"/>
</dbReference>
<sequence length="189" mass="20824">MTAPDPLSFTVRPLDPLADAPLVHRWVTHPKSGFWQMSDFDLEQVERAYSAITAHPHHHAFIGETESGDPVFLMESYDPAEVELVGLYDALPGDAGMHFLVAPADTPVHGFTRAVITAVLRKLFDDPETLRVVVEPDVRNAAVHALNAYAGFEIAGRIRTPEKEAYLSFCTRKAFENSAAMADRPAVGR</sequence>